<gene>
    <name evidence="1" type="ORF">LTR37_021075</name>
</gene>
<evidence type="ECO:0000313" key="2">
    <source>
        <dbReference type="Proteomes" id="UP001281147"/>
    </source>
</evidence>
<comment type="caution">
    <text evidence="1">The sequence shown here is derived from an EMBL/GenBank/DDBJ whole genome shotgun (WGS) entry which is preliminary data.</text>
</comment>
<proteinExistence type="predicted"/>
<accession>A0ACC3MAV3</accession>
<reference evidence="1" key="1">
    <citation type="submission" date="2023-07" db="EMBL/GenBank/DDBJ databases">
        <title>Black Yeasts Isolated from many extreme environments.</title>
        <authorList>
            <person name="Coleine C."/>
            <person name="Stajich J.E."/>
            <person name="Selbmann L."/>
        </authorList>
    </citation>
    <scope>NUCLEOTIDE SEQUENCE</scope>
    <source>
        <strain evidence="1">CCFEE 5714</strain>
    </source>
</reference>
<protein>
    <submittedName>
        <fullName evidence="1">Uncharacterized protein</fullName>
    </submittedName>
</protein>
<evidence type="ECO:0000313" key="1">
    <source>
        <dbReference type="EMBL" id="KAK3680767.1"/>
    </source>
</evidence>
<organism evidence="1 2">
    <name type="scientific">Vermiconidia calcicola</name>
    <dbReference type="NCBI Taxonomy" id="1690605"/>
    <lineage>
        <taxon>Eukaryota</taxon>
        <taxon>Fungi</taxon>
        <taxon>Dikarya</taxon>
        <taxon>Ascomycota</taxon>
        <taxon>Pezizomycotina</taxon>
        <taxon>Dothideomycetes</taxon>
        <taxon>Dothideomycetidae</taxon>
        <taxon>Mycosphaerellales</taxon>
        <taxon>Extremaceae</taxon>
        <taxon>Vermiconidia</taxon>
    </lineage>
</organism>
<sequence>MPSCNNREIPLHRGRFLGGSSGTNTCFAIRGTKHDYDDWDLPGWSGEQFFAAMRKAETFHPKDWFQHDPKAHGTSGPVKIAPHDIAPITELMLQSYQSYGLPLHPDMFSTGEQPNGCGHALRTIHNGLRSTGADYVTNAHYTKNVETLTNTLVDKVTLEKTGDGGLRATGVELVCADGSRLTARARREVVVSGGAYCSPTILMRSGIGPREELQKFGIECRVDSPGVGQNLEDHVIAFIPYEVSKPGLTTDHLSWHGDAAARNLADYRKDGSGFLGAMPFGTFAYARLDQRLKDSSLWQEASAKASPGRDPMGLSQHQPNIEAFHTECAPAGFEPESGEASIFCTVVELFGPRSAGTVRLASADPHDNPVVDHNYFADSLDLEVLAEAAQFMNEIVMKGSGTAPVMKGSFPADGRHHAFKNREEWKPWLRDHCQTCYHPSGTCKMGKDDDKMAVLDEKCRVRGVQGLRVADTSVMPKIPNGHTQMPAYGVGERCADFMKESAKL</sequence>
<dbReference type="EMBL" id="JAUTXU010000427">
    <property type="protein sequence ID" value="KAK3680767.1"/>
    <property type="molecule type" value="Genomic_DNA"/>
</dbReference>
<keyword evidence="2" id="KW-1185">Reference proteome</keyword>
<dbReference type="Proteomes" id="UP001281147">
    <property type="component" value="Unassembled WGS sequence"/>
</dbReference>
<name>A0ACC3MAV3_9PEZI</name>